<dbReference type="Proteomes" id="UP000614200">
    <property type="component" value="Unassembled WGS sequence"/>
</dbReference>
<dbReference type="InterPro" id="IPR050661">
    <property type="entry name" value="BglG_antiterminators"/>
</dbReference>
<name>A0ABR9ZYJ0_9FIRM</name>
<evidence type="ECO:0000313" key="6">
    <source>
        <dbReference type="Proteomes" id="UP000614200"/>
    </source>
</evidence>
<dbReference type="Pfam" id="PF00874">
    <property type="entry name" value="PRD"/>
    <property type="match status" value="2"/>
</dbReference>
<keyword evidence="3" id="KW-0804">Transcription</keyword>
<keyword evidence="1" id="KW-0677">Repeat</keyword>
<dbReference type="SUPFAM" id="SSF63520">
    <property type="entry name" value="PTS-regulatory domain, PRD"/>
    <property type="match status" value="2"/>
</dbReference>
<dbReference type="InterPro" id="IPR004341">
    <property type="entry name" value="CAT_RNA-bd_dom"/>
</dbReference>
<proteinExistence type="predicted"/>
<dbReference type="InterPro" id="IPR036650">
    <property type="entry name" value="CAT_RNA-bd_dom_sf"/>
</dbReference>
<keyword evidence="6" id="KW-1185">Reference proteome</keyword>
<dbReference type="InterPro" id="IPR036634">
    <property type="entry name" value="PRD_sf"/>
</dbReference>
<dbReference type="SMART" id="SM01061">
    <property type="entry name" value="CAT_RBD"/>
    <property type="match status" value="1"/>
</dbReference>
<organism evidence="5 6">
    <name type="scientific">Fusibacter ferrireducens</name>
    <dbReference type="NCBI Taxonomy" id="2785058"/>
    <lineage>
        <taxon>Bacteria</taxon>
        <taxon>Bacillati</taxon>
        <taxon>Bacillota</taxon>
        <taxon>Clostridia</taxon>
        <taxon>Eubacteriales</taxon>
        <taxon>Eubacteriales Family XII. Incertae Sedis</taxon>
        <taxon>Fusibacter</taxon>
    </lineage>
</organism>
<evidence type="ECO:0000259" key="4">
    <source>
        <dbReference type="PROSITE" id="PS51372"/>
    </source>
</evidence>
<evidence type="ECO:0000256" key="3">
    <source>
        <dbReference type="ARBA" id="ARBA00023163"/>
    </source>
</evidence>
<dbReference type="EMBL" id="JADKNH010000017">
    <property type="protein sequence ID" value="MBF4695532.1"/>
    <property type="molecule type" value="Genomic_DNA"/>
</dbReference>
<dbReference type="InterPro" id="IPR011608">
    <property type="entry name" value="PRD"/>
</dbReference>
<dbReference type="RefSeq" id="WP_194703771.1">
    <property type="nucleotide sequence ID" value="NZ_JADKNH010000017.1"/>
</dbReference>
<gene>
    <name evidence="5" type="ORF">ISU02_20760</name>
</gene>
<keyword evidence="2" id="KW-0805">Transcription regulation</keyword>
<sequence>MKAIKKINNNVVICEDDNKKELVAFGKGLGFPAVPYKITDLSLISMTFYKMDRSYYKLLEEIPPEIFEVSAIIVKKAQRTLDCKLNPNLLPGLADHINFALARMKKYKKMKMLFSYDIEQLYPKETELARYAVKVIEKNLFVKLPESEITNIAMHFVNAEEEHVTSSSDVNMDEIIQHITNEIEAIFQVEIDRKGFNYNRFVMHLRYYMKRIEEKKQFVDDNSALFKAVKSESPEVFECAMHIAEIIDERLKSKSTEDEILYLMIHIKRILKNNISI</sequence>
<evidence type="ECO:0000256" key="2">
    <source>
        <dbReference type="ARBA" id="ARBA00023015"/>
    </source>
</evidence>
<comment type="caution">
    <text evidence="5">The sequence shown here is derived from an EMBL/GenBank/DDBJ whole genome shotgun (WGS) entry which is preliminary data.</text>
</comment>
<reference evidence="5 6" key="1">
    <citation type="submission" date="2020-11" db="EMBL/GenBank/DDBJ databases">
        <title>Fusibacter basophilias sp. nov.</title>
        <authorList>
            <person name="Qiu D."/>
        </authorList>
    </citation>
    <scope>NUCLEOTIDE SEQUENCE [LARGE SCALE GENOMIC DNA]</scope>
    <source>
        <strain evidence="5 6">Q10-2</strain>
    </source>
</reference>
<evidence type="ECO:0000313" key="5">
    <source>
        <dbReference type="EMBL" id="MBF4695532.1"/>
    </source>
</evidence>
<dbReference type="Gene3D" id="1.10.1790.10">
    <property type="entry name" value="PRD domain"/>
    <property type="match status" value="2"/>
</dbReference>
<feature type="domain" description="PRD" evidence="4">
    <location>
        <begin position="167"/>
        <end position="277"/>
    </location>
</feature>
<dbReference type="SUPFAM" id="SSF50151">
    <property type="entry name" value="SacY-like RNA-binding domain"/>
    <property type="match status" value="1"/>
</dbReference>
<dbReference type="Pfam" id="PF03123">
    <property type="entry name" value="CAT_RBD"/>
    <property type="match status" value="1"/>
</dbReference>
<feature type="domain" description="PRD" evidence="4">
    <location>
        <begin position="61"/>
        <end position="166"/>
    </location>
</feature>
<evidence type="ECO:0000256" key="1">
    <source>
        <dbReference type="ARBA" id="ARBA00022737"/>
    </source>
</evidence>
<accession>A0ABR9ZYJ0</accession>
<protein>
    <submittedName>
        <fullName evidence="5">PRD domain-containing protein</fullName>
    </submittedName>
</protein>
<dbReference type="PANTHER" id="PTHR30185">
    <property type="entry name" value="CRYPTIC BETA-GLUCOSIDE BGL OPERON ANTITERMINATOR"/>
    <property type="match status" value="1"/>
</dbReference>
<dbReference type="PROSITE" id="PS51372">
    <property type="entry name" value="PRD_2"/>
    <property type="match status" value="2"/>
</dbReference>
<dbReference type="Gene3D" id="2.30.24.10">
    <property type="entry name" value="CAT RNA-binding domain"/>
    <property type="match status" value="1"/>
</dbReference>
<dbReference type="PANTHER" id="PTHR30185:SF18">
    <property type="entry name" value="TRANSCRIPTIONAL REGULATOR MTLR"/>
    <property type="match status" value="1"/>
</dbReference>